<organism evidence="3 5">
    <name type="scientific">Pseudoalteromonas citrea</name>
    <dbReference type="NCBI Taxonomy" id="43655"/>
    <lineage>
        <taxon>Bacteria</taxon>
        <taxon>Pseudomonadati</taxon>
        <taxon>Pseudomonadota</taxon>
        <taxon>Gammaproteobacteria</taxon>
        <taxon>Alteromonadales</taxon>
        <taxon>Pseudoalteromonadaceae</taxon>
        <taxon>Pseudoalteromonas</taxon>
    </lineage>
</organism>
<evidence type="ECO:0000256" key="1">
    <source>
        <dbReference type="SAM" id="SignalP"/>
    </source>
</evidence>
<dbReference type="InterPro" id="IPR025514">
    <property type="entry name" value="DUF4402"/>
</dbReference>
<reference evidence="3" key="3">
    <citation type="submission" date="2019-09" db="EMBL/GenBank/DDBJ databases">
        <title>Co-occurence of chitin degradation, pigmentation and bioactivity in marine Pseudoalteromonas.</title>
        <authorList>
            <person name="Sonnenschein E.C."/>
            <person name="Bech P.K."/>
        </authorList>
    </citation>
    <scope>NUCLEOTIDE SEQUENCE</scope>
    <source>
        <strain evidence="3">S2231</strain>
        <strain evidence="2 4">S2233</strain>
    </source>
</reference>
<dbReference type="Proteomes" id="UP000307706">
    <property type="component" value="Unassembled WGS sequence"/>
</dbReference>
<sequence>MNLSIKKIAVVAVPALLSLSSFSAISKTASFTASVEVKNTFELNVVDQLSFGKIRASADTSGATQATLVMPANPNASAVVANTADAVIAILEEGAPAKFTIEGVAAFTELTITDPTETDITAKDSAPPGAAAFKLGTYEYFVVEGADAGSLVVANKIQVDGDGKATFTLGATLSTDGSTPTSDYIDGAYEGTFSVEVAY</sequence>
<evidence type="ECO:0000313" key="2">
    <source>
        <dbReference type="EMBL" id="TMP41666.1"/>
    </source>
</evidence>
<dbReference type="EMBL" id="PNCL01000007">
    <property type="protein sequence ID" value="TMP62566.1"/>
    <property type="molecule type" value="Genomic_DNA"/>
</dbReference>
<dbReference type="Proteomes" id="UP000305730">
    <property type="component" value="Unassembled WGS sequence"/>
</dbReference>
<evidence type="ECO:0000313" key="4">
    <source>
        <dbReference type="Proteomes" id="UP000305730"/>
    </source>
</evidence>
<dbReference type="OrthoDB" id="6315379at2"/>
<reference evidence="5" key="2">
    <citation type="submission" date="2019-06" db="EMBL/GenBank/DDBJ databases">
        <title>Co-occurence of chitin degradation, pigmentation and bioactivity in marine Pseudoalteromonas.</title>
        <authorList>
            <person name="Sonnenschein E.C."/>
            <person name="Bech P.K."/>
        </authorList>
    </citation>
    <scope>NUCLEOTIDE SEQUENCE [LARGE SCALE GENOMIC DNA]</scope>
    <source>
        <strain evidence="5">S2231</strain>
    </source>
</reference>
<feature type="chain" id="PRO_5024382522" description="DUF4402 domain-containing protein" evidence="1">
    <location>
        <begin position="24"/>
        <end position="199"/>
    </location>
</feature>
<gene>
    <name evidence="3" type="ORF">CWB96_01225</name>
    <name evidence="2" type="ORF">CWB97_14070</name>
</gene>
<dbReference type="RefSeq" id="WP_138597500.1">
    <property type="nucleotide sequence ID" value="NZ_PNCK01000049.1"/>
</dbReference>
<keyword evidence="4" id="KW-1185">Reference proteome</keyword>
<dbReference type="AlphaFoldDB" id="A0A5S3XUP7"/>
<comment type="caution">
    <text evidence="3">The sequence shown here is derived from an EMBL/GenBank/DDBJ whole genome shotgun (WGS) entry which is preliminary data.</text>
</comment>
<evidence type="ECO:0000313" key="5">
    <source>
        <dbReference type="Proteomes" id="UP000307706"/>
    </source>
</evidence>
<feature type="signal peptide" evidence="1">
    <location>
        <begin position="1"/>
        <end position="23"/>
    </location>
</feature>
<name>A0A5S3XUP7_9GAMM</name>
<proteinExistence type="predicted"/>
<accession>A0A5S3XUP7</accession>
<dbReference type="Pfam" id="PF14352">
    <property type="entry name" value="DUF4402"/>
    <property type="match status" value="1"/>
</dbReference>
<evidence type="ECO:0008006" key="6">
    <source>
        <dbReference type="Google" id="ProtNLM"/>
    </source>
</evidence>
<evidence type="ECO:0000313" key="3">
    <source>
        <dbReference type="EMBL" id="TMP62566.1"/>
    </source>
</evidence>
<protein>
    <recommendedName>
        <fullName evidence="6">DUF4402 domain-containing protein</fullName>
    </recommendedName>
</protein>
<keyword evidence="1" id="KW-0732">Signal</keyword>
<dbReference type="EMBL" id="PNCK01000049">
    <property type="protein sequence ID" value="TMP41666.1"/>
    <property type="molecule type" value="Genomic_DNA"/>
</dbReference>
<reference evidence="3 5" key="1">
    <citation type="submission" date="2017-12" db="EMBL/GenBank/DDBJ databases">
        <authorList>
            <person name="Paulsen S."/>
            <person name="Gram L.K."/>
        </authorList>
    </citation>
    <scope>NUCLEOTIDE SEQUENCE [LARGE SCALE GENOMIC DNA]</scope>
    <source>
        <strain evidence="3 5">S2231</strain>
        <strain evidence="2">S2233</strain>
    </source>
</reference>